<evidence type="ECO:0008006" key="3">
    <source>
        <dbReference type="Google" id="ProtNLM"/>
    </source>
</evidence>
<comment type="caution">
    <text evidence="1">The sequence shown here is derived from an EMBL/GenBank/DDBJ whole genome shotgun (WGS) entry which is preliminary data.</text>
</comment>
<dbReference type="SUPFAM" id="SSF52047">
    <property type="entry name" value="RNI-like"/>
    <property type="match status" value="1"/>
</dbReference>
<evidence type="ECO:0000313" key="2">
    <source>
        <dbReference type="Proteomes" id="UP000838763"/>
    </source>
</evidence>
<sequence>MTESHFTTLPLLVTDGICEHLALADILSLRLVSRTFTPPPHVMRTCFEHRSTDLTEQSLLTLGMIAAHPYFGGLVRSLTVVAQAYDDRIIRDNLRSQESWESNQVYDQRIEMWSPRAKDIQNLQTEQSYMTNSGRDVELLAAALTNLPSLKTVDIDVNIAKLTGSQRFADSSPSSPRYRNVVWPQTHHAFSVLLAALAQSGSQPKTLHPLRSMRGGIHVDLCHFHQVASTLQNEHARHSLSRLRDLSLGLANPGSCPSATPCSALDPASCDVNCAIGTKALLSGCAETLETLVLSWYLVQPRPTHGILSFFTAFSTLNFSALRECTIRGLAIETDAFLDFLARVPKLQRLSLSHLTLFPIAEASEAWRPVFEGLVGPTRRAVGLQKLEMSYLRSSGDIFFGPSTLSVGLDGDSIHTRPGTGLEGSLSWSSVWSIYQDS</sequence>
<gene>
    <name evidence="1" type="ORF">PPNO1_LOCUS7996</name>
</gene>
<dbReference type="Gene3D" id="3.80.10.10">
    <property type="entry name" value="Ribonuclease Inhibitor"/>
    <property type="match status" value="1"/>
</dbReference>
<dbReference type="AlphaFoldDB" id="A0A9P1HAC7"/>
<organism evidence="1 2">
    <name type="scientific">Parascedosporium putredinis</name>
    <dbReference type="NCBI Taxonomy" id="1442378"/>
    <lineage>
        <taxon>Eukaryota</taxon>
        <taxon>Fungi</taxon>
        <taxon>Dikarya</taxon>
        <taxon>Ascomycota</taxon>
        <taxon>Pezizomycotina</taxon>
        <taxon>Sordariomycetes</taxon>
        <taxon>Hypocreomycetidae</taxon>
        <taxon>Microascales</taxon>
        <taxon>Microascaceae</taxon>
        <taxon>Parascedosporium</taxon>
    </lineage>
</organism>
<dbReference type="OrthoDB" id="3886018at2759"/>
<reference evidence="1" key="1">
    <citation type="submission" date="2022-11" db="EMBL/GenBank/DDBJ databases">
        <authorList>
            <person name="Scott C."/>
            <person name="Bruce N."/>
        </authorList>
    </citation>
    <scope>NUCLEOTIDE SEQUENCE</scope>
</reference>
<dbReference type="Proteomes" id="UP000838763">
    <property type="component" value="Unassembled WGS sequence"/>
</dbReference>
<keyword evidence="2" id="KW-1185">Reference proteome</keyword>
<dbReference type="InterPro" id="IPR032675">
    <property type="entry name" value="LRR_dom_sf"/>
</dbReference>
<protein>
    <recommendedName>
        <fullName evidence="3">F-box domain-containing protein</fullName>
    </recommendedName>
</protein>
<dbReference type="EMBL" id="CALLCH030000018">
    <property type="protein sequence ID" value="CAI4218408.1"/>
    <property type="molecule type" value="Genomic_DNA"/>
</dbReference>
<proteinExistence type="predicted"/>
<name>A0A9P1HAC7_9PEZI</name>
<accession>A0A9P1HAC7</accession>
<evidence type="ECO:0000313" key="1">
    <source>
        <dbReference type="EMBL" id="CAI4218408.1"/>
    </source>
</evidence>